<sequence>MNKNSILKSGSILAFVLPISLISMQIKPNILNTKYKLAINKTKKTINRFFKIQEKFNYIKEINNNYLYIQFTLYYAVVDKNNFEIIEIKRGFHKSNENLIYSFPNFNEKNQNKISTYSKNKYSPIDEDKLDTLPNISNLVKDAWWWASRNTLQKVGYTDQDDLFDKYDNSGLCEYIAISNILLYNHLFKNSNIFTNEEFNEYFEYNNYNNSLINASPTFKYYQYNEPNKSLVANLWRLNKRWVNFYAYSSYKYPINKFIKNKEAFNTYEYDYKGGAYYWKTTQNINNNNPVIVSTTKTMHSFVIYGYDEDTKMVLLNWLWGDNDSIVLVNYWKLAAAGSALKIMFTMRPKSNSNLYTNKLFKYNGEMYTGEEIRKLLNE</sequence>
<accession>A0ABZ2TLF6</accession>
<reference evidence="1" key="1">
    <citation type="submission" date="2021-11" db="EMBL/GenBank/DDBJ databases">
        <title>The first genome sequence of unculturable Mycoplasma faucium obtained by de novo assembly of metagenomic reads.</title>
        <authorList>
            <person name="Sabat A.J."/>
            <person name="Bathoorn E."/>
            <person name="Akkerboom V."/>
            <person name="Friedrich A.W."/>
        </authorList>
    </citation>
    <scope>NUCLEOTIDE SEQUENCE [LARGE SCALE GENOMIC DNA]</scope>
    <source>
        <strain evidence="1">UMCG-MFM1</strain>
    </source>
</reference>
<proteinExistence type="predicted"/>
<name>A0ABZ2TLF6_9BACT</name>
<protein>
    <recommendedName>
        <fullName evidence="3">Peptidase C39-like domain-containing protein</fullName>
    </recommendedName>
</protein>
<gene>
    <name evidence="1" type="ORF">LQ356_00075</name>
</gene>
<dbReference type="EMBL" id="CP088155">
    <property type="protein sequence ID" value="WYM97281.1"/>
    <property type="molecule type" value="Genomic_DNA"/>
</dbReference>
<organism evidence="1 2">
    <name type="scientific">Metamycoplasma faucium</name>
    <dbReference type="NCBI Taxonomy" id="56142"/>
    <lineage>
        <taxon>Bacteria</taxon>
        <taxon>Bacillati</taxon>
        <taxon>Mycoplasmatota</taxon>
        <taxon>Mycoplasmoidales</taxon>
        <taxon>Metamycoplasmataceae</taxon>
        <taxon>Metamycoplasma</taxon>
    </lineage>
</organism>
<dbReference type="Proteomes" id="UP001622612">
    <property type="component" value="Chromosome"/>
</dbReference>
<evidence type="ECO:0000313" key="2">
    <source>
        <dbReference type="Proteomes" id="UP001622612"/>
    </source>
</evidence>
<dbReference type="RefSeq" id="WP_405311644.1">
    <property type="nucleotide sequence ID" value="NZ_CP088155.1"/>
</dbReference>
<evidence type="ECO:0008006" key="3">
    <source>
        <dbReference type="Google" id="ProtNLM"/>
    </source>
</evidence>
<dbReference type="NCBIfam" id="NF045837">
    <property type="entry name" value="Mplas_Cys_pep"/>
    <property type="match status" value="1"/>
</dbReference>
<keyword evidence="2" id="KW-1185">Reference proteome</keyword>
<evidence type="ECO:0000313" key="1">
    <source>
        <dbReference type="EMBL" id="WYM97281.1"/>
    </source>
</evidence>
<dbReference type="InterPro" id="IPR054779">
    <property type="entry name" value="Cys_pept_put_mycoplasmatota"/>
</dbReference>